<comment type="caution">
    <text evidence="6">The sequence shown here is derived from an EMBL/GenBank/DDBJ whole genome shotgun (WGS) entry which is preliminary data.</text>
</comment>
<dbReference type="Gene3D" id="3.20.20.60">
    <property type="entry name" value="Phosphoenolpyruvate-binding domains"/>
    <property type="match status" value="1"/>
</dbReference>
<protein>
    <submittedName>
        <fullName evidence="5 6">Aldolase</fullName>
        <ecNumber evidence="5">4.1.2.52</ecNumber>
    </submittedName>
</protein>
<keyword evidence="2" id="KW-0479">Metal-binding</keyword>
<evidence type="ECO:0000313" key="5">
    <source>
        <dbReference type="EMBL" id="NYD68098.1"/>
    </source>
</evidence>
<dbReference type="GO" id="GO:0016832">
    <property type="term" value="F:aldehyde-lyase activity"/>
    <property type="evidence" value="ECO:0007669"/>
    <property type="project" value="TreeGrafter"/>
</dbReference>
<evidence type="ECO:0000256" key="1">
    <source>
        <dbReference type="ARBA" id="ARBA00005568"/>
    </source>
</evidence>
<name>A0A4Q2M6D2_9MICO</name>
<proteinExistence type="inferred from homology"/>
<evidence type="ECO:0000313" key="7">
    <source>
        <dbReference type="Proteomes" id="UP000292686"/>
    </source>
</evidence>
<evidence type="ECO:0000256" key="3">
    <source>
        <dbReference type="ARBA" id="ARBA00023239"/>
    </source>
</evidence>
<dbReference type="EMBL" id="SDPM01000001">
    <property type="protein sequence ID" value="RXZ87754.1"/>
    <property type="molecule type" value="Genomic_DNA"/>
</dbReference>
<reference evidence="5 8" key="2">
    <citation type="submission" date="2020-07" db="EMBL/GenBank/DDBJ databases">
        <title>Sequencing the genomes of 1000 actinobacteria strains.</title>
        <authorList>
            <person name="Klenk H.-P."/>
        </authorList>
    </citation>
    <scope>NUCLEOTIDE SEQUENCE [LARGE SCALE GENOMIC DNA]</scope>
    <source>
        <strain evidence="5 8">DSM 23870</strain>
    </source>
</reference>
<dbReference type="PANTHER" id="PTHR30502:SF0">
    <property type="entry name" value="PHOSPHOENOLPYRUVATE CARBOXYLASE FAMILY PROTEIN"/>
    <property type="match status" value="1"/>
</dbReference>
<dbReference type="GO" id="GO:0005737">
    <property type="term" value="C:cytoplasm"/>
    <property type="evidence" value="ECO:0007669"/>
    <property type="project" value="TreeGrafter"/>
</dbReference>
<evidence type="ECO:0000259" key="4">
    <source>
        <dbReference type="Pfam" id="PF03328"/>
    </source>
</evidence>
<dbReference type="Proteomes" id="UP000292686">
    <property type="component" value="Unassembled WGS sequence"/>
</dbReference>
<dbReference type="Pfam" id="PF03328">
    <property type="entry name" value="HpcH_HpaI"/>
    <property type="match status" value="1"/>
</dbReference>
<feature type="domain" description="HpcH/HpaI aldolase/citrate lyase" evidence="4">
    <location>
        <begin position="10"/>
        <end position="233"/>
    </location>
</feature>
<evidence type="ECO:0000313" key="8">
    <source>
        <dbReference type="Proteomes" id="UP000581087"/>
    </source>
</evidence>
<reference evidence="6 7" key="1">
    <citation type="submission" date="2019-01" db="EMBL/GenBank/DDBJ databases">
        <title>Agromyces.</title>
        <authorList>
            <person name="Li J."/>
        </authorList>
    </citation>
    <scope>NUCLEOTIDE SEQUENCE [LARGE SCALE GENOMIC DNA]</scope>
    <source>
        <strain evidence="6 7">DSM 23870</strain>
    </source>
</reference>
<evidence type="ECO:0000313" key="6">
    <source>
        <dbReference type="EMBL" id="RXZ87754.1"/>
    </source>
</evidence>
<comment type="similarity">
    <text evidence="1">Belongs to the HpcH/HpaI aldolase family.</text>
</comment>
<dbReference type="InterPro" id="IPR050251">
    <property type="entry name" value="HpcH-HpaI_aldolase"/>
</dbReference>
<dbReference type="InterPro" id="IPR040442">
    <property type="entry name" value="Pyrv_kinase-like_dom_sf"/>
</dbReference>
<gene>
    <name evidence="5" type="ORF">BJ972_002617</name>
    <name evidence="6" type="ORF">ESP50_00675</name>
</gene>
<dbReference type="GO" id="GO:0046872">
    <property type="term" value="F:metal ion binding"/>
    <property type="evidence" value="ECO:0007669"/>
    <property type="project" value="UniProtKB-KW"/>
</dbReference>
<dbReference type="EMBL" id="JACCBI010000001">
    <property type="protein sequence ID" value="NYD68098.1"/>
    <property type="molecule type" value="Genomic_DNA"/>
</dbReference>
<keyword evidence="7" id="KW-1185">Reference proteome</keyword>
<dbReference type="SUPFAM" id="SSF51621">
    <property type="entry name" value="Phosphoenolpyruvate/pyruvate domain"/>
    <property type="match status" value="1"/>
</dbReference>
<evidence type="ECO:0000256" key="2">
    <source>
        <dbReference type="ARBA" id="ARBA00022723"/>
    </source>
</evidence>
<dbReference type="OrthoDB" id="3353438at2"/>
<organism evidence="6 7">
    <name type="scientific">Agromyces atrinae</name>
    <dbReference type="NCBI Taxonomy" id="592376"/>
    <lineage>
        <taxon>Bacteria</taxon>
        <taxon>Bacillati</taxon>
        <taxon>Actinomycetota</taxon>
        <taxon>Actinomycetes</taxon>
        <taxon>Micrococcales</taxon>
        <taxon>Microbacteriaceae</taxon>
        <taxon>Agromyces</taxon>
    </lineage>
</organism>
<dbReference type="AlphaFoldDB" id="A0A4Q2M6D2"/>
<keyword evidence="3 5" id="KW-0456">Lyase</keyword>
<accession>A0A4Q2M6D2</accession>
<dbReference type="InterPro" id="IPR005000">
    <property type="entry name" value="Aldolase/citrate-lyase_domain"/>
</dbReference>
<dbReference type="EC" id="4.1.2.52" evidence="5"/>
<dbReference type="RefSeq" id="WP_129172019.1">
    <property type="nucleotide sequence ID" value="NZ_JACCBI010000001.1"/>
</dbReference>
<dbReference type="Proteomes" id="UP000581087">
    <property type="component" value="Unassembled WGS sequence"/>
</dbReference>
<dbReference type="PANTHER" id="PTHR30502">
    <property type="entry name" value="2-KETO-3-DEOXY-L-RHAMNONATE ALDOLASE"/>
    <property type="match status" value="1"/>
</dbReference>
<sequence length="255" mass="25216">MSSDAPRTVQIGGWSMLGSPAAASLMAHIGADWLLLDGQHGLYDDASIIASLATAPTETVVYVRVPTNSAALIGRALDAGAAGVVVPMVQDAAEAAAAAAATRYAPEGSRSWGPLAAYRGAPVTPAAEANRLVSCAVMVETDVAVGNVDAIAATPGVDMVLVGPFDLSIALGLTLGELLADHSPGNPLDTVVAACRAAGTTAGAFAGSLDVARELIGRGFTSVAVAVDSQLITAAGTALVAEARALAGSDSEDPA</sequence>
<dbReference type="InterPro" id="IPR015813">
    <property type="entry name" value="Pyrv/PenolPyrv_kinase-like_dom"/>
</dbReference>